<evidence type="ECO:0000256" key="6">
    <source>
        <dbReference type="ARBA" id="ARBA00022692"/>
    </source>
</evidence>
<feature type="transmembrane region" description="Helical" evidence="10">
    <location>
        <begin position="210"/>
        <end position="233"/>
    </location>
</feature>
<evidence type="ECO:0000256" key="10">
    <source>
        <dbReference type="SAM" id="Phobius"/>
    </source>
</evidence>
<evidence type="ECO:0000256" key="9">
    <source>
        <dbReference type="ARBA" id="ARBA00023136"/>
    </source>
</evidence>
<keyword evidence="8" id="KW-0764">Sulfate transport</keyword>
<evidence type="ECO:0000313" key="11">
    <source>
        <dbReference type="EMBL" id="GAA3607139.1"/>
    </source>
</evidence>
<reference evidence="12" key="1">
    <citation type="journal article" date="2019" name="Int. J. Syst. Evol. Microbiol.">
        <title>The Global Catalogue of Microorganisms (GCM) 10K type strain sequencing project: providing services to taxonomists for standard genome sequencing and annotation.</title>
        <authorList>
            <consortium name="The Broad Institute Genomics Platform"/>
            <consortium name="The Broad Institute Genome Sequencing Center for Infectious Disease"/>
            <person name="Wu L."/>
            <person name="Ma J."/>
        </authorList>
    </citation>
    <scope>NUCLEOTIDE SEQUENCE [LARGE SCALE GENOMIC DNA]</scope>
    <source>
        <strain evidence="12">JCM 16929</strain>
    </source>
</reference>
<evidence type="ECO:0000313" key="12">
    <source>
        <dbReference type="Proteomes" id="UP001501490"/>
    </source>
</evidence>
<dbReference type="InterPro" id="IPR059112">
    <property type="entry name" value="CysZ/EI24"/>
</dbReference>
<evidence type="ECO:0000256" key="4">
    <source>
        <dbReference type="ARBA" id="ARBA00022519"/>
    </source>
</evidence>
<dbReference type="RefSeq" id="WP_344801615.1">
    <property type="nucleotide sequence ID" value="NZ_BAABAB010000005.1"/>
</dbReference>
<feature type="transmembrane region" description="Helical" evidence="10">
    <location>
        <begin position="167"/>
        <end position="190"/>
    </location>
</feature>
<evidence type="ECO:0000256" key="3">
    <source>
        <dbReference type="ARBA" id="ARBA00022475"/>
    </source>
</evidence>
<evidence type="ECO:0000256" key="8">
    <source>
        <dbReference type="ARBA" id="ARBA00023032"/>
    </source>
</evidence>
<keyword evidence="12" id="KW-1185">Reference proteome</keyword>
<name>A0ABP6ZEL3_9ACTN</name>
<comment type="caution">
    <text evidence="11">The sequence shown here is derived from an EMBL/GenBank/DDBJ whole genome shotgun (WGS) entry which is preliminary data.</text>
</comment>
<organism evidence="11 12">
    <name type="scientific">Microlunatus ginsengisoli</name>
    <dbReference type="NCBI Taxonomy" id="363863"/>
    <lineage>
        <taxon>Bacteria</taxon>
        <taxon>Bacillati</taxon>
        <taxon>Actinomycetota</taxon>
        <taxon>Actinomycetes</taxon>
        <taxon>Propionibacteriales</taxon>
        <taxon>Propionibacteriaceae</taxon>
        <taxon>Microlunatus</taxon>
    </lineage>
</organism>
<feature type="transmembrane region" description="Helical" evidence="10">
    <location>
        <begin position="142"/>
        <end position="161"/>
    </location>
</feature>
<keyword evidence="2" id="KW-0813">Transport</keyword>
<comment type="subcellular location">
    <subcellularLocation>
        <location evidence="1">Membrane</location>
        <topology evidence="1">Multi-pass membrane protein</topology>
    </subcellularLocation>
</comment>
<evidence type="ECO:0000256" key="2">
    <source>
        <dbReference type="ARBA" id="ARBA00022448"/>
    </source>
</evidence>
<dbReference type="PANTHER" id="PTHR37468:SF1">
    <property type="entry name" value="SULFATE TRANSPORTER CYSZ"/>
    <property type="match status" value="1"/>
</dbReference>
<dbReference type="Pfam" id="PF07264">
    <property type="entry name" value="EI24"/>
    <property type="match status" value="1"/>
</dbReference>
<feature type="transmembrane region" description="Helical" evidence="10">
    <location>
        <begin position="29"/>
        <end position="54"/>
    </location>
</feature>
<dbReference type="InterPro" id="IPR050480">
    <property type="entry name" value="CysZ-like"/>
</dbReference>
<protein>
    <submittedName>
        <fullName evidence="11">EI24 domain-containing protein</fullName>
    </submittedName>
</protein>
<keyword evidence="4" id="KW-0997">Cell inner membrane</keyword>
<dbReference type="EMBL" id="BAABAB010000005">
    <property type="protein sequence ID" value="GAA3607139.1"/>
    <property type="molecule type" value="Genomic_DNA"/>
</dbReference>
<keyword evidence="3" id="KW-1003">Cell membrane</keyword>
<dbReference type="Proteomes" id="UP001501490">
    <property type="component" value="Unassembled WGS sequence"/>
</dbReference>
<gene>
    <name evidence="11" type="ORF">GCM10022236_06170</name>
</gene>
<feature type="transmembrane region" description="Helical" evidence="10">
    <location>
        <begin position="74"/>
        <end position="103"/>
    </location>
</feature>
<proteinExistence type="predicted"/>
<keyword evidence="7 10" id="KW-1133">Transmembrane helix</keyword>
<keyword evidence="5" id="KW-0028">Amino-acid biosynthesis</keyword>
<evidence type="ECO:0000256" key="5">
    <source>
        <dbReference type="ARBA" id="ARBA00022605"/>
    </source>
</evidence>
<keyword evidence="9 10" id="KW-0472">Membrane</keyword>
<sequence>MANPVSEAVSGLGLLVRGLGLIVRRPRNFALGAIPPAITSVLFLIVIVVLGGELRPLTRWLTPFARDWSEGAESAIQIAVGVALVGVTVLLMVVTFTALTLAIGGPIYDKIGEYVDSELGGEQPAHEEPLVRSIGRAIRQSLALIAVSALGAIPLFLAGFIPVVGQSVVPVVAAMFGGWLLAIELLGGPFERRGRLTIAERRAAMRTRRLHVWGFAAPTFALLAVPFLAILVFPAAAAGATLLARELLADVPAGQDTPRVS</sequence>
<keyword evidence="6 10" id="KW-0812">Transmembrane</keyword>
<dbReference type="PANTHER" id="PTHR37468">
    <property type="entry name" value="SULFATE TRANSPORTER CYSZ"/>
    <property type="match status" value="1"/>
</dbReference>
<accession>A0ABP6ZEL3</accession>
<evidence type="ECO:0000256" key="1">
    <source>
        <dbReference type="ARBA" id="ARBA00004141"/>
    </source>
</evidence>
<evidence type="ECO:0000256" key="7">
    <source>
        <dbReference type="ARBA" id="ARBA00022989"/>
    </source>
</evidence>